<evidence type="ECO:0000256" key="2">
    <source>
        <dbReference type="ARBA" id="ARBA00023015"/>
    </source>
</evidence>
<dbReference type="InterPro" id="IPR039997">
    <property type="entry name" value="TFE"/>
</dbReference>
<evidence type="ECO:0000256" key="4">
    <source>
        <dbReference type="SAM" id="MobiDB-lite"/>
    </source>
</evidence>
<evidence type="ECO:0000313" key="6">
    <source>
        <dbReference type="EMBL" id="RUP45848.1"/>
    </source>
</evidence>
<dbReference type="Pfam" id="PF02002">
    <property type="entry name" value="TFIIE_alpha"/>
    <property type="match status" value="1"/>
</dbReference>
<feature type="domain" description="HTH TFE/IIEalpha-type" evidence="5">
    <location>
        <begin position="7"/>
        <end position="111"/>
    </location>
</feature>
<dbReference type="Gene3D" id="3.30.40.10">
    <property type="entry name" value="Zinc/RING finger domain, C3HC4 (zinc finger)"/>
    <property type="match status" value="1"/>
</dbReference>
<keyword evidence="3" id="KW-0804">Transcription</keyword>
<accession>A0A433D4T5</accession>
<evidence type="ECO:0000256" key="3">
    <source>
        <dbReference type="ARBA" id="ARBA00023163"/>
    </source>
</evidence>
<dbReference type="PANTHER" id="PTHR13097">
    <property type="entry name" value="TRANSCRIPTION INITIATION FACTOR IIE, ALPHA SUBUNIT"/>
    <property type="match status" value="1"/>
</dbReference>
<feature type="region of interest" description="Disordered" evidence="4">
    <location>
        <begin position="285"/>
        <end position="315"/>
    </location>
</feature>
<dbReference type="AlphaFoldDB" id="A0A433D4T5"/>
<dbReference type="OrthoDB" id="361102at2759"/>
<sequence length="483" mass="55009">MAAMDILRTLVNRVARAFYEPKYIVILDALNKADANTTGTLTAFLQRSVKDEDLALTIKVTIREIHKICGKLKEDRLLKMITRNEPRKADQRAIPKTYYYIDYKQFVDVVKWKMYKMQSKVLDNLKTESENRGYICNDCKRTYGPLQVVSLVDMRDQMFHCEVCVDTVLQDNDNAKSVKGSEDQLSRLREQSQPIIALLKQTDTLVIPASFVPNIPGNTTGTTVGQKTAGNSNERELAYAQDTGAGQGEIIVDLQMDNEAARKAKQEEADRKRQQNAMPIWHQRSTVSHVEEPVTATKKADNEEADEDQFAATEHDEADIDREECCYGIALVCVCGLRCYRCLNQDARPPHHVFNPFPTHLPFSSETRVVYAKYYASLTQEGGGEATPAAVEEWGYEYDSTDVEDKNVNGKRGYVDDDGIRKRSRIDGEVDGEEEIDEVMDEEMPLVIVGGEMIPLDEVTEDHQQQMSSEEYQAYYDLWKRYE</sequence>
<dbReference type="InterPro" id="IPR024550">
    <property type="entry name" value="TFIIEa/SarR/Rpc3_HTH_dom"/>
</dbReference>
<dbReference type="InterPro" id="IPR017919">
    <property type="entry name" value="TFIIE/TFIIEa_HTH"/>
</dbReference>
<dbReference type="InterPro" id="IPR013083">
    <property type="entry name" value="Znf_RING/FYVE/PHD"/>
</dbReference>
<dbReference type="PANTHER" id="PTHR13097:SF7">
    <property type="entry name" value="GENERAL TRANSCRIPTION FACTOR IIE SUBUNIT 1"/>
    <property type="match status" value="1"/>
</dbReference>
<gene>
    <name evidence="6" type="ORF">BC936DRAFT_147665</name>
</gene>
<dbReference type="Proteomes" id="UP000268093">
    <property type="component" value="Unassembled WGS sequence"/>
</dbReference>
<dbReference type="SUPFAM" id="SSF57783">
    <property type="entry name" value="Zinc beta-ribbon"/>
    <property type="match status" value="1"/>
</dbReference>
<keyword evidence="2" id="KW-0805">Transcription regulation</keyword>
<dbReference type="InterPro" id="IPR002853">
    <property type="entry name" value="TFIIE_asu"/>
</dbReference>
<dbReference type="EMBL" id="RBNI01006699">
    <property type="protein sequence ID" value="RUP45848.1"/>
    <property type="molecule type" value="Genomic_DNA"/>
</dbReference>
<dbReference type="SMART" id="SM00531">
    <property type="entry name" value="TFIIE"/>
    <property type="match status" value="1"/>
</dbReference>
<proteinExistence type="inferred from homology"/>
<name>A0A433D4T5_9FUNG</name>
<dbReference type="PROSITE" id="PS51344">
    <property type="entry name" value="HTH_TFE_IIE"/>
    <property type="match status" value="1"/>
</dbReference>
<reference evidence="6 7" key="1">
    <citation type="journal article" date="2018" name="New Phytol.">
        <title>Phylogenomics of Endogonaceae and evolution of mycorrhizas within Mucoromycota.</title>
        <authorList>
            <person name="Chang Y."/>
            <person name="Desiro A."/>
            <person name="Na H."/>
            <person name="Sandor L."/>
            <person name="Lipzen A."/>
            <person name="Clum A."/>
            <person name="Barry K."/>
            <person name="Grigoriev I.V."/>
            <person name="Martin F.M."/>
            <person name="Stajich J.E."/>
            <person name="Smith M.E."/>
            <person name="Bonito G."/>
            <person name="Spatafora J.W."/>
        </authorList>
    </citation>
    <scope>NUCLEOTIDE SEQUENCE [LARGE SCALE GENOMIC DNA]</scope>
    <source>
        <strain evidence="6 7">GMNB39</strain>
    </source>
</reference>
<keyword evidence="7" id="KW-1185">Reference proteome</keyword>
<protein>
    <recommendedName>
        <fullName evidence="5">HTH TFE/IIEalpha-type domain-containing protein</fullName>
    </recommendedName>
</protein>
<dbReference type="GO" id="GO:0005673">
    <property type="term" value="C:transcription factor TFIIE complex"/>
    <property type="evidence" value="ECO:0007669"/>
    <property type="project" value="TreeGrafter"/>
</dbReference>
<evidence type="ECO:0000256" key="1">
    <source>
        <dbReference type="ARBA" id="ARBA00008947"/>
    </source>
</evidence>
<organism evidence="6 7">
    <name type="scientific">Jimgerdemannia flammicorona</name>
    <dbReference type="NCBI Taxonomy" id="994334"/>
    <lineage>
        <taxon>Eukaryota</taxon>
        <taxon>Fungi</taxon>
        <taxon>Fungi incertae sedis</taxon>
        <taxon>Mucoromycota</taxon>
        <taxon>Mucoromycotina</taxon>
        <taxon>Endogonomycetes</taxon>
        <taxon>Endogonales</taxon>
        <taxon>Endogonaceae</taxon>
        <taxon>Jimgerdemannia</taxon>
    </lineage>
</organism>
<evidence type="ECO:0000259" key="5">
    <source>
        <dbReference type="PROSITE" id="PS51344"/>
    </source>
</evidence>
<comment type="caution">
    <text evidence="6">The sequence shown here is derived from an EMBL/GenBank/DDBJ whole genome shotgun (WGS) entry which is preliminary data.</text>
</comment>
<comment type="similarity">
    <text evidence="1">Belongs to the TFIIE alpha subunit family.</text>
</comment>
<evidence type="ECO:0000313" key="7">
    <source>
        <dbReference type="Proteomes" id="UP000268093"/>
    </source>
</evidence>
<dbReference type="GO" id="GO:0006367">
    <property type="term" value="P:transcription initiation at RNA polymerase II promoter"/>
    <property type="evidence" value="ECO:0007669"/>
    <property type="project" value="InterPro"/>
</dbReference>